<evidence type="ECO:0000313" key="1">
    <source>
        <dbReference type="EMBL" id="SFK38464.1"/>
    </source>
</evidence>
<protein>
    <recommendedName>
        <fullName evidence="3">Phospholipid-binding protein, PBP family</fullName>
    </recommendedName>
</protein>
<dbReference type="STRING" id="1612308.SAMN05444581_10741"/>
<evidence type="ECO:0000313" key="2">
    <source>
        <dbReference type="Proteomes" id="UP000198755"/>
    </source>
</evidence>
<dbReference type="PANTHER" id="PTHR30289">
    <property type="entry name" value="UNCHARACTERIZED PROTEIN YBCL-RELATED"/>
    <property type="match status" value="1"/>
</dbReference>
<dbReference type="EMBL" id="FOSN01000007">
    <property type="protein sequence ID" value="SFK38464.1"/>
    <property type="molecule type" value="Genomic_DNA"/>
</dbReference>
<organism evidence="1 2">
    <name type="scientific">Methylocapsa palsarum</name>
    <dbReference type="NCBI Taxonomy" id="1612308"/>
    <lineage>
        <taxon>Bacteria</taxon>
        <taxon>Pseudomonadati</taxon>
        <taxon>Pseudomonadota</taxon>
        <taxon>Alphaproteobacteria</taxon>
        <taxon>Hyphomicrobiales</taxon>
        <taxon>Beijerinckiaceae</taxon>
        <taxon>Methylocapsa</taxon>
    </lineage>
</organism>
<dbReference type="CDD" id="cd00865">
    <property type="entry name" value="PEBP_bact_arch"/>
    <property type="match status" value="1"/>
</dbReference>
<dbReference type="InterPro" id="IPR036610">
    <property type="entry name" value="PEBP-like_sf"/>
</dbReference>
<accession>A0A1I3Z327</accession>
<dbReference type="Proteomes" id="UP000198755">
    <property type="component" value="Unassembled WGS sequence"/>
</dbReference>
<dbReference type="PANTHER" id="PTHR30289:SF1">
    <property type="entry name" value="PEBP (PHOSPHATIDYLETHANOLAMINE-BINDING PROTEIN) FAMILY PROTEIN"/>
    <property type="match status" value="1"/>
</dbReference>
<keyword evidence="2" id="KW-1185">Reference proteome</keyword>
<dbReference type="NCBIfam" id="TIGR00481">
    <property type="entry name" value="YbhB/YbcL family Raf kinase inhibitor-like protein"/>
    <property type="match status" value="1"/>
</dbReference>
<gene>
    <name evidence="1" type="ORF">SAMN05444581_10741</name>
</gene>
<reference evidence="1 2" key="1">
    <citation type="submission" date="2016-10" db="EMBL/GenBank/DDBJ databases">
        <authorList>
            <person name="de Groot N.N."/>
        </authorList>
    </citation>
    <scope>NUCLEOTIDE SEQUENCE [LARGE SCALE GENOMIC DNA]</scope>
    <source>
        <strain evidence="1 2">NE2</strain>
    </source>
</reference>
<dbReference type="RefSeq" id="WP_091681784.1">
    <property type="nucleotide sequence ID" value="NZ_FOSN01000007.1"/>
</dbReference>
<dbReference type="Pfam" id="PF01161">
    <property type="entry name" value="PBP"/>
    <property type="match status" value="1"/>
</dbReference>
<dbReference type="InterPro" id="IPR008914">
    <property type="entry name" value="PEBP"/>
</dbReference>
<evidence type="ECO:0008006" key="3">
    <source>
        <dbReference type="Google" id="ProtNLM"/>
    </source>
</evidence>
<dbReference type="InterPro" id="IPR005247">
    <property type="entry name" value="YbhB_YbcL/LppC-like"/>
</dbReference>
<dbReference type="Gene3D" id="3.90.280.10">
    <property type="entry name" value="PEBP-like"/>
    <property type="match status" value="1"/>
</dbReference>
<proteinExistence type="predicted"/>
<dbReference type="AlphaFoldDB" id="A0A1I3Z327"/>
<dbReference type="OrthoDB" id="9797506at2"/>
<sequence length="191" mass="20471">MLEKMPPSGHLPRNVRPGLENLVYASDATEAPQSIRVESVAFDDHHPIPPLFTAEGESCSPPLRWRGVPDGAKAIVLIVEDADSPTPEPLVHALAWKTPGCDDDLIPGALTGKSAAIEGLRLGLNSFLTADWLPPDPPPGHGPHRYVFQVFAVDADAPKSEGAPDRTEVVNAMRGRVLAKGRLIGVYERAV</sequence>
<dbReference type="SUPFAM" id="SSF49777">
    <property type="entry name" value="PEBP-like"/>
    <property type="match status" value="1"/>
</dbReference>
<name>A0A1I3Z327_9HYPH</name>